<dbReference type="GO" id="GO:0044550">
    <property type="term" value="P:secondary metabolite biosynthetic process"/>
    <property type="evidence" value="ECO:0007669"/>
    <property type="project" value="TreeGrafter"/>
</dbReference>
<evidence type="ECO:0000256" key="1">
    <source>
        <dbReference type="ARBA" id="ARBA00022450"/>
    </source>
</evidence>
<keyword evidence="1" id="KW-0596">Phosphopantetheine</keyword>
<evidence type="ECO:0000256" key="2">
    <source>
        <dbReference type="ARBA" id="ARBA00022553"/>
    </source>
</evidence>
<gene>
    <name evidence="6" type="ORF">CfE428DRAFT_0859</name>
</gene>
<dbReference type="InterPro" id="IPR045851">
    <property type="entry name" value="AMP-bd_C_sf"/>
</dbReference>
<feature type="domain" description="Carrier" evidence="4">
    <location>
        <begin position="983"/>
        <end position="1058"/>
    </location>
</feature>
<dbReference type="PROSITE" id="PS50862">
    <property type="entry name" value="AA_TRNA_LIGASE_II"/>
    <property type="match status" value="1"/>
</dbReference>
<dbReference type="InterPro" id="IPR010071">
    <property type="entry name" value="AA_adenyl_dom"/>
</dbReference>
<feature type="compositionally biased region" description="Polar residues" evidence="3">
    <location>
        <begin position="1"/>
        <end position="13"/>
    </location>
</feature>
<dbReference type="SUPFAM" id="SSF56801">
    <property type="entry name" value="Acetyl-CoA synthetase-like"/>
    <property type="match status" value="1"/>
</dbReference>
<proteinExistence type="predicted"/>
<dbReference type="Gene3D" id="1.10.1200.10">
    <property type="entry name" value="ACP-like"/>
    <property type="match status" value="1"/>
</dbReference>
<keyword evidence="7" id="KW-1185">Reference proteome</keyword>
<dbReference type="InParanoid" id="B4CW22"/>
<protein>
    <submittedName>
        <fullName evidence="6">Amino acid adenylation domain protein</fullName>
    </submittedName>
</protein>
<dbReference type="InterPro" id="IPR006195">
    <property type="entry name" value="aa-tRNA-synth_II"/>
</dbReference>
<dbReference type="PROSITE" id="PS50075">
    <property type="entry name" value="CARRIER"/>
    <property type="match status" value="1"/>
</dbReference>
<name>B4CW22_9BACT</name>
<dbReference type="PANTHER" id="PTHR45527">
    <property type="entry name" value="NONRIBOSOMAL PEPTIDE SYNTHETASE"/>
    <property type="match status" value="1"/>
</dbReference>
<comment type="caution">
    <text evidence="6">The sequence shown here is derived from an EMBL/GenBank/DDBJ whole genome shotgun (WGS) entry which is preliminary data.</text>
</comment>
<dbReference type="STRING" id="497964.CfE428DRAFT_0859"/>
<dbReference type="PROSITE" id="PS00455">
    <property type="entry name" value="AMP_BINDING"/>
    <property type="match status" value="1"/>
</dbReference>
<dbReference type="Gene3D" id="2.30.38.10">
    <property type="entry name" value="Luciferase, Domain 3"/>
    <property type="match status" value="1"/>
</dbReference>
<organism evidence="6 7">
    <name type="scientific">Chthoniobacter flavus Ellin428</name>
    <dbReference type="NCBI Taxonomy" id="497964"/>
    <lineage>
        <taxon>Bacteria</taxon>
        <taxon>Pseudomonadati</taxon>
        <taxon>Verrucomicrobiota</taxon>
        <taxon>Spartobacteria</taxon>
        <taxon>Chthoniobacterales</taxon>
        <taxon>Chthoniobacteraceae</taxon>
        <taxon>Chthoniobacter</taxon>
    </lineage>
</organism>
<dbReference type="EMBL" id="ABVL01000002">
    <property type="protein sequence ID" value="EDY21614.1"/>
    <property type="molecule type" value="Genomic_DNA"/>
</dbReference>
<evidence type="ECO:0000256" key="3">
    <source>
        <dbReference type="SAM" id="MobiDB-lite"/>
    </source>
</evidence>
<dbReference type="Gene3D" id="3.40.50.980">
    <property type="match status" value="2"/>
</dbReference>
<dbReference type="CDD" id="cd19531">
    <property type="entry name" value="LCL_NRPS-like"/>
    <property type="match status" value="1"/>
</dbReference>
<sequence length="1089" mass="122442">MVTLRRNANNSHHSPADALPPMISTTSVRADGPLSLAQQRLWFLERFERDAQVHQSTWQIHLGHLDVDRFRAALETVVARHEILRTTFPEVDGQPVARIHPPRAVECPVIEAGSHNPAERPHFNLSTGPLFMARLLASGENDYTLLWDAHHIIFDRESILVLIHHLDGAYREEFPEVTFRFADFVQHEQELLQSPEAETRLAFWKDKLAAPQATLQLPLERPRPAVQTFVSGERQLEMRHAVEPVEAFARERGVSPVVVLLTAYLVLLHRHTHQTDLTIGLPNANRYDRETMNLIGPIDIAEAFRADLSGEITAAQLLDRVVAGLGAVQEQSGLPFERILEAVQPERNLSYHPLFQTSFEVYQRSDWWIDFQDARNCLFTPKHGTVAQDLSLLIQVEPERFECTLHYNSDLFTPAVIERMLEHYQQLLAGMVNSPDSSIATLPMLNVLEREQLLTEWNATDFKHDTSTFLHRRFELWAQGAPDETAVIFGEESLTYDALNRRANQLAHHLRAAGVGPEMRVGISMHRSFEMLVAVLGVLKTGAGYVPLDPAVPAERLHYMIEDAQLASILTQERFVETLTPHGILLLAVDTDWGKIATQPETNLDAPDFKDSPVYITYTSGSTGKPKGILMTQRPLLNLLGWMLRTTKLPPLARTLQFASLSFDVSFQDIFSTWLSGGTLVLITEAQRQDLAGLAGLLDRYGVHRLFLPAVALQQLAEGFCNSNLACANLRKVISGSEQLLITDSVRQMFTRLKECRLHNEYGPSEAHVVTELKMPDDPATWVVRPAVGKPIDNTQMYILDRTGQPVPIGVIGELHIGGVCLARGYLGREELTAEKFIHNPFSMQCNMRMYRTGDQARWLANGDIEFVGRVDHQIKIRGYRVEPNDVEAALEKHEQVREAFVMAREFGPGDKRLVAYLGTDPANAPGVSELRAFLATKLPEYMIPSAFVLLEKLPLNANGKVDRKALPAPDSARPELATAFIAPQGALEEFIGTQWRDLLRLNRVGSRDNFFDLGGNSVMIVQIHHRLKQHLHRDIPLIALFQYPTIDTLAQFLGAQDTRATAQQQGVLDRAARQRAAFAQRRAPATHR</sequence>
<dbReference type="Pfam" id="PF00668">
    <property type="entry name" value="Condensation"/>
    <property type="match status" value="1"/>
</dbReference>
<feature type="region of interest" description="Disordered" evidence="3">
    <location>
        <begin position="1"/>
        <end position="24"/>
    </location>
</feature>
<dbReference type="InterPro" id="IPR025110">
    <property type="entry name" value="AMP-bd_C"/>
</dbReference>
<keyword evidence="2" id="KW-0597">Phosphoprotein</keyword>
<evidence type="ECO:0000259" key="4">
    <source>
        <dbReference type="PROSITE" id="PS50075"/>
    </source>
</evidence>
<evidence type="ECO:0000259" key="5">
    <source>
        <dbReference type="PROSITE" id="PS50862"/>
    </source>
</evidence>
<dbReference type="InterPro" id="IPR001242">
    <property type="entry name" value="Condensation_dom"/>
</dbReference>
<evidence type="ECO:0000313" key="7">
    <source>
        <dbReference type="Proteomes" id="UP000005824"/>
    </source>
</evidence>
<dbReference type="Pfam" id="PF00501">
    <property type="entry name" value="AMP-binding"/>
    <property type="match status" value="1"/>
</dbReference>
<dbReference type="InterPro" id="IPR000873">
    <property type="entry name" value="AMP-dep_synth/lig_dom"/>
</dbReference>
<dbReference type="InterPro" id="IPR020806">
    <property type="entry name" value="PKS_PP-bd"/>
</dbReference>
<dbReference type="PANTHER" id="PTHR45527:SF1">
    <property type="entry name" value="FATTY ACID SYNTHASE"/>
    <property type="match status" value="1"/>
</dbReference>
<dbReference type="InterPro" id="IPR023213">
    <property type="entry name" value="CAT-like_dom_sf"/>
</dbReference>
<dbReference type="NCBIfam" id="TIGR01733">
    <property type="entry name" value="AA-adenyl-dom"/>
    <property type="match status" value="1"/>
</dbReference>
<dbReference type="InterPro" id="IPR020845">
    <property type="entry name" value="AMP-binding_CS"/>
</dbReference>
<dbReference type="Pfam" id="PF13193">
    <property type="entry name" value="AMP-binding_C"/>
    <property type="match status" value="1"/>
</dbReference>
<dbReference type="SMART" id="SM00823">
    <property type="entry name" value="PKS_PP"/>
    <property type="match status" value="1"/>
</dbReference>
<dbReference type="eggNOG" id="COG1020">
    <property type="taxonomic scope" value="Bacteria"/>
</dbReference>
<dbReference type="AlphaFoldDB" id="B4CW22"/>
<reference evidence="6 7" key="1">
    <citation type="journal article" date="2011" name="J. Bacteriol.">
        <title>Genome sequence of Chthoniobacter flavus Ellin428, an aerobic heterotrophic soil bacterium.</title>
        <authorList>
            <person name="Kant R."/>
            <person name="van Passel M.W."/>
            <person name="Palva A."/>
            <person name="Lucas S."/>
            <person name="Lapidus A."/>
            <person name="Glavina Del Rio T."/>
            <person name="Dalin E."/>
            <person name="Tice H."/>
            <person name="Bruce D."/>
            <person name="Goodwin L."/>
            <person name="Pitluck S."/>
            <person name="Larimer F.W."/>
            <person name="Land M.L."/>
            <person name="Hauser L."/>
            <person name="Sangwan P."/>
            <person name="de Vos W.M."/>
            <person name="Janssen P.H."/>
            <person name="Smidt H."/>
        </authorList>
    </citation>
    <scope>NUCLEOTIDE SEQUENCE [LARGE SCALE GENOMIC DNA]</scope>
    <source>
        <strain evidence="6 7">Ellin428</strain>
    </source>
</reference>
<dbReference type="SUPFAM" id="SSF47336">
    <property type="entry name" value="ACP-like"/>
    <property type="match status" value="1"/>
</dbReference>
<dbReference type="SUPFAM" id="SSF52777">
    <property type="entry name" value="CoA-dependent acyltransferases"/>
    <property type="match status" value="2"/>
</dbReference>
<dbReference type="GO" id="GO:0005737">
    <property type="term" value="C:cytoplasm"/>
    <property type="evidence" value="ECO:0007669"/>
    <property type="project" value="TreeGrafter"/>
</dbReference>
<dbReference type="GO" id="GO:0031177">
    <property type="term" value="F:phosphopantetheine binding"/>
    <property type="evidence" value="ECO:0007669"/>
    <property type="project" value="InterPro"/>
</dbReference>
<dbReference type="Gene3D" id="3.30.559.30">
    <property type="entry name" value="Nonribosomal peptide synthetase, condensation domain"/>
    <property type="match status" value="1"/>
</dbReference>
<feature type="domain" description="Aminoacyl-transfer RNA synthetases class-II family profile" evidence="5">
    <location>
        <begin position="169"/>
        <end position="547"/>
    </location>
</feature>
<dbReference type="CDD" id="cd17651">
    <property type="entry name" value="A_NRPS_VisG_like"/>
    <property type="match status" value="1"/>
</dbReference>
<dbReference type="GO" id="GO:0043041">
    <property type="term" value="P:amino acid activation for nonribosomal peptide biosynthetic process"/>
    <property type="evidence" value="ECO:0007669"/>
    <property type="project" value="TreeGrafter"/>
</dbReference>
<dbReference type="InterPro" id="IPR009081">
    <property type="entry name" value="PP-bd_ACP"/>
</dbReference>
<dbReference type="Pfam" id="PF00550">
    <property type="entry name" value="PP-binding"/>
    <property type="match status" value="1"/>
</dbReference>
<accession>B4CW22</accession>
<dbReference type="Gene3D" id="3.30.559.10">
    <property type="entry name" value="Chloramphenicol acetyltransferase-like domain"/>
    <property type="match status" value="1"/>
</dbReference>
<dbReference type="FunFam" id="3.30.300.30:FF:000010">
    <property type="entry name" value="Enterobactin synthetase component F"/>
    <property type="match status" value="1"/>
</dbReference>
<dbReference type="Proteomes" id="UP000005824">
    <property type="component" value="Unassembled WGS sequence"/>
</dbReference>
<evidence type="ECO:0000313" key="6">
    <source>
        <dbReference type="EMBL" id="EDY21614.1"/>
    </source>
</evidence>
<dbReference type="Gene3D" id="3.30.300.30">
    <property type="match status" value="1"/>
</dbReference>
<dbReference type="FunFam" id="2.30.38.10:FF:000001">
    <property type="entry name" value="Non-ribosomal peptide synthetase PvdI"/>
    <property type="match status" value="1"/>
</dbReference>
<dbReference type="FunFam" id="3.40.50.980:FF:000001">
    <property type="entry name" value="Non-ribosomal peptide synthetase"/>
    <property type="match status" value="1"/>
</dbReference>
<dbReference type="GO" id="GO:0003824">
    <property type="term" value="F:catalytic activity"/>
    <property type="evidence" value="ECO:0007669"/>
    <property type="project" value="InterPro"/>
</dbReference>
<dbReference type="InterPro" id="IPR036736">
    <property type="entry name" value="ACP-like_sf"/>
</dbReference>